<dbReference type="Gene3D" id="3.40.50.1110">
    <property type="entry name" value="SGNH hydrolase"/>
    <property type="match status" value="1"/>
</dbReference>
<name>A0A1C7MG82_GRIFR</name>
<reference evidence="1 2" key="1">
    <citation type="submission" date="2016-03" db="EMBL/GenBank/DDBJ databases">
        <title>Whole genome sequencing of Grifola frondosa 9006-11.</title>
        <authorList>
            <person name="Min B."/>
            <person name="Park H."/>
            <person name="Kim J.-G."/>
            <person name="Cho H."/>
            <person name="Oh Y.-L."/>
            <person name="Kong W.-S."/>
            <person name="Choi I.-G."/>
        </authorList>
    </citation>
    <scope>NUCLEOTIDE SEQUENCE [LARGE SCALE GENOMIC DNA]</scope>
    <source>
        <strain evidence="1 2">9006-11</strain>
    </source>
</reference>
<dbReference type="SUPFAM" id="SSF52266">
    <property type="entry name" value="SGNH hydrolase"/>
    <property type="match status" value="1"/>
</dbReference>
<gene>
    <name evidence="1" type="ORF">A0H81_04312</name>
</gene>
<evidence type="ECO:0000313" key="1">
    <source>
        <dbReference type="EMBL" id="OBZ75356.1"/>
    </source>
</evidence>
<protein>
    <recommendedName>
        <fullName evidence="3">Carbohydrate esterase family 16 protein</fullName>
    </recommendedName>
</protein>
<dbReference type="Pfam" id="PF00657">
    <property type="entry name" value="Lipase_GDSL"/>
    <property type="match status" value="1"/>
</dbReference>
<evidence type="ECO:0000313" key="2">
    <source>
        <dbReference type="Proteomes" id="UP000092993"/>
    </source>
</evidence>
<dbReference type="AlphaFoldDB" id="A0A1C7MG82"/>
<keyword evidence="2" id="KW-1185">Reference proteome</keyword>
<dbReference type="Proteomes" id="UP000092993">
    <property type="component" value="Unassembled WGS sequence"/>
</dbReference>
<comment type="caution">
    <text evidence="1">The sequence shown here is derived from an EMBL/GenBank/DDBJ whole genome shotgun (WGS) entry which is preliminary data.</text>
</comment>
<dbReference type="InterPro" id="IPR036514">
    <property type="entry name" value="SGNH_hydro_sf"/>
</dbReference>
<dbReference type="EMBL" id="LUGG01000004">
    <property type="protein sequence ID" value="OBZ75356.1"/>
    <property type="molecule type" value="Genomic_DNA"/>
</dbReference>
<proteinExistence type="predicted"/>
<dbReference type="OrthoDB" id="1600564at2759"/>
<dbReference type="GO" id="GO:0016788">
    <property type="term" value="F:hydrolase activity, acting on ester bonds"/>
    <property type="evidence" value="ECO:0007669"/>
    <property type="project" value="InterPro"/>
</dbReference>
<sequence>MGGAWRTQLVYDYALGGDGVDGVRRQILQEFIPSLGGQPDWAPWTASDTLFITWVGINDCAFVAVEEIPPLVSKLFDLHDRLYDVGARNFMLVNLPPIQRSPAAGQSRGKSPYQLWNDSLRETAEQFAASHKPATILIYSSWDTFTRVLDNPATFGFKQEDSLKNGGAIWVDHLHPTSRMHDIIACDMANFWRR</sequence>
<organism evidence="1 2">
    <name type="scientific">Grifola frondosa</name>
    <name type="common">Maitake</name>
    <name type="synonym">Polyporus frondosus</name>
    <dbReference type="NCBI Taxonomy" id="5627"/>
    <lineage>
        <taxon>Eukaryota</taxon>
        <taxon>Fungi</taxon>
        <taxon>Dikarya</taxon>
        <taxon>Basidiomycota</taxon>
        <taxon>Agaricomycotina</taxon>
        <taxon>Agaricomycetes</taxon>
        <taxon>Polyporales</taxon>
        <taxon>Grifolaceae</taxon>
        <taxon>Grifola</taxon>
    </lineage>
</organism>
<dbReference type="InterPro" id="IPR001087">
    <property type="entry name" value="GDSL"/>
</dbReference>
<accession>A0A1C7MG82</accession>
<dbReference type="OMA" id="INDCAFV"/>
<evidence type="ECO:0008006" key="3">
    <source>
        <dbReference type="Google" id="ProtNLM"/>
    </source>
</evidence>